<evidence type="ECO:0000256" key="1">
    <source>
        <dbReference type="SAM" id="Phobius"/>
    </source>
</evidence>
<dbReference type="SUPFAM" id="SSF53328">
    <property type="entry name" value="Formyltransferase"/>
    <property type="match status" value="1"/>
</dbReference>
<accession>A0AA95H799</accession>
<keyword evidence="1" id="KW-0472">Membrane</keyword>
<dbReference type="KEGG" id="tdu:QJT80_13335"/>
<dbReference type="GO" id="GO:0004479">
    <property type="term" value="F:methionyl-tRNA formyltransferase activity"/>
    <property type="evidence" value="ECO:0007669"/>
    <property type="project" value="TreeGrafter"/>
</dbReference>
<gene>
    <name evidence="3" type="ORF">QJT80_13335</name>
</gene>
<dbReference type="Gene3D" id="3.40.50.170">
    <property type="entry name" value="Formyl transferase, N-terminal domain"/>
    <property type="match status" value="1"/>
</dbReference>
<organism evidence="3">
    <name type="scientific">Candidatus Thiocaldithrix dubininis</name>
    <dbReference type="NCBI Taxonomy" id="3080823"/>
    <lineage>
        <taxon>Bacteria</taxon>
        <taxon>Pseudomonadati</taxon>
        <taxon>Pseudomonadota</taxon>
        <taxon>Gammaproteobacteria</taxon>
        <taxon>Thiotrichales</taxon>
        <taxon>Thiotrichaceae</taxon>
        <taxon>Candidatus Thiocaldithrix</taxon>
    </lineage>
</organism>
<keyword evidence="1" id="KW-0812">Transmembrane</keyword>
<dbReference type="InterPro" id="IPR002376">
    <property type="entry name" value="Formyl_transf_N"/>
</dbReference>
<dbReference type="PANTHER" id="PTHR11138:SF5">
    <property type="entry name" value="METHIONYL-TRNA FORMYLTRANSFERASE, MITOCHONDRIAL"/>
    <property type="match status" value="1"/>
</dbReference>
<dbReference type="Proteomes" id="UP001300672">
    <property type="component" value="Chromosome"/>
</dbReference>
<keyword evidence="1" id="KW-1133">Transmembrane helix</keyword>
<name>A0AA95H799_9GAMM</name>
<reference evidence="3" key="1">
    <citation type="journal article" date="2023" name="Int. J. Mol. Sci.">
        <title>Metagenomics Revealed a New Genus 'Candidatus Thiocaldithrix dubininis' gen. nov., sp. nov. and a New Species 'Candidatus Thiothrix putei' sp. nov. in the Family Thiotrichaceae, Some Members of Which Have Traits of Both Na+- and H+-Motive Energetics.</title>
        <authorList>
            <person name="Ravin N.V."/>
            <person name="Muntyan M.S."/>
            <person name="Smolyakov D.D."/>
            <person name="Rudenko T.S."/>
            <person name="Beletsky A.V."/>
            <person name="Mardanov A.V."/>
            <person name="Grabovich M.Y."/>
        </authorList>
    </citation>
    <scope>NUCLEOTIDE SEQUENCE</scope>
    <source>
        <strain evidence="3">GKL-01</strain>
    </source>
</reference>
<dbReference type="AlphaFoldDB" id="A0AA95H799"/>
<protein>
    <submittedName>
        <fullName evidence="3">Formyltransferase family protein</fullName>
    </submittedName>
</protein>
<evidence type="ECO:0000313" key="3">
    <source>
        <dbReference type="EMBL" id="WGZ90458.1"/>
    </source>
</evidence>
<feature type="domain" description="Formyl transferase N-terminal" evidence="2">
    <location>
        <begin position="105"/>
        <end position="186"/>
    </location>
</feature>
<proteinExistence type="predicted"/>
<dbReference type="EMBL" id="CP124755">
    <property type="protein sequence ID" value="WGZ90458.1"/>
    <property type="molecule type" value="Genomic_DNA"/>
</dbReference>
<feature type="transmembrane region" description="Helical" evidence="1">
    <location>
        <begin position="60"/>
        <end position="79"/>
    </location>
</feature>
<dbReference type="InterPro" id="IPR036477">
    <property type="entry name" value="Formyl_transf_N_sf"/>
</dbReference>
<dbReference type="Pfam" id="PF00551">
    <property type="entry name" value="Formyl_trans_N"/>
    <property type="match status" value="1"/>
</dbReference>
<reference evidence="3" key="2">
    <citation type="submission" date="2023-04" db="EMBL/GenBank/DDBJ databases">
        <authorList>
            <person name="Beletskiy A.V."/>
            <person name="Mardanov A.V."/>
            <person name="Ravin N.V."/>
        </authorList>
    </citation>
    <scope>NUCLEOTIDE SEQUENCE</scope>
    <source>
        <strain evidence="3">GKL-01</strain>
    </source>
</reference>
<dbReference type="GO" id="GO:0005829">
    <property type="term" value="C:cytosol"/>
    <property type="evidence" value="ECO:0007669"/>
    <property type="project" value="TreeGrafter"/>
</dbReference>
<dbReference type="PANTHER" id="PTHR11138">
    <property type="entry name" value="METHIONYL-TRNA FORMYLTRANSFERASE"/>
    <property type="match status" value="1"/>
</dbReference>
<sequence>MRKVSVIFCTYPSIYSDLVLERLLNASHIQVVAIIESTRVLKKQGYVLIDSIKLLKKVGLYYAFYLFLITTGYSILSIFSERKKIIKNKLFSDKIDILKTKDINKLELIIRKYKADYLLSAHFNQLIDKNILDIPKYGCLNIHPGLLPVYKGVDPAFYMLLRNEKKLGVTLHYQDESFDTGSIIKKIVYKRNVETSLFLVNCKLFILGIESLLKLLRMNDLLATIKTENDNTSYDSWPSTYDVGNLLKQHSLINVKNLLQTIK</sequence>
<evidence type="ECO:0000259" key="2">
    <source>
        <dbReference type="Pfam" id="PF00551"/>
    </source>
</evidence>
<dbReference type="CDD" id="cd08369">
    <property type="entry name" value="FMT_core"/>
    <property type="match status" value="1"/>
</dbReference>